<keyword evidence="13" id="KW-0325">Glycoprotein</keyword>
<dbReference type="GO" id="GO:0044167">
    <property type="term" value="C:host cell endoplasmic reticulum membrane"/>
    <property type="evidence" value="ECO:0007669"/>
    <property type="project" value="UniProtKB-SubCell"/>
</dbReference>
<keyword evidence="7" id="KW-0732">Signal</keyword>
<evidence type="ECO:0000256" key="14">
    <source>
        <dbReference type="ARBA" id="ARBA00023184"/>
    </source>
</evidence>
<dbReference type="InterPro" id="IPR010826">
    <property type="entry name" value="Phlebovirus_G1"/>
</dbReference>
<evidence type="ECO:0000256" key="15">
    <source>
        <dbReference type="ARBA" id="ARBA00031199"/>
    </source>
</evidence>
<keyword evidence="6 17" id="KW-0812">Transmembrane</keyword>
<dbReference type="AlphaFoldDB" id="A0A2G9UII8"/>
<keyword evidence="8" id="KW-1040">Host Golgi apparatus</keyword>
<evidence type="ECO:0000256" key="1">
    <source>
        <dbReference type="ARBA" id="ARBA00004244"/>
    </source>
</evidence>
<evidence type="ECO:0000256" key="9">
    <source>
        <dbReference type="ARBA" id="ARBA00022870"/>
    </source>
</evidence>
<evidence type="ECO:0000256" key="12">
    <source>
        <dbReference type="ARBA" id="ARBA00023157"/>
    </source>
</evidence>
<dbReference type="Pfam" id="PF07243">
    <property type="entry name" value="Phlebovirus_G1"/>
    <property type="match status" value="1"/>
</dbReference>
<protein>
    <recommendedName>
        <fullName evidence="4">Envelopment polyprotein</fullName>
    </recommendedName>
    <alternativeName>
        <fullName evidence="15">M polyprotein</fullName>
    </alternativeName>
</protein>
<dbReference type="OrthoDB" id="5869471at2759"/>
<evidence type="ECO:0000259" key="19">
    <source>
        <dbReference type="Pfam" id="PF07245"/>
    </source>
</evidence>
<keyword evidence="10 17" id="KW-1133">Transmembrane helix</keyword>
<evidence type="ECO:0000259" key="20">
    <source>
        <dbReference type="Pfam" id="PF19019"/>
    </source>
</evidence>
<dbReference type="GO" id="GO:0016020">
    <property type="term" value="C:membrane"/>
    <property type="evidence" value="ECO:0007669"/>
    <property type="project" value="InterPro"/>
</dbReference>
<dbReference type="InterPro" id="IPR009878">
    <property type="entry name" value="Phlebovirus_G2_fusion"/>
</dbReference>
<proteinExistence type="inferred from homology"/>
<reference evidence="21 22" key="1">
    <citation type="submission" date="2015-09" db="EMBL/GenBank/DDBJ databases">
        <title>Draft genome of the parasitic nematode Teladorsagia circumcincta isolate WARC Sus (inbred).</title>
        <authorList>
            <person name="Mitreva M."/>
        </authorList>
    </citation>
    <scope>NUCLEOTIDE SEQUENCE [LARGE SCALE GENOMIC DNA]</scope>
    <source>
        <strain evidence="21 22">S</strain>
    </source>
</reference>
<keyword evidence="11 17" id="KW-0472">Membrane</keyword>
<gene>
    <name evidence="21" type="ORF">TELCIR_08088</name>
</gene>
<dbReference type="Proteomes" id="UP000230423">
    <property type="component" value="Unassembled WGS sequence"/>
</dbReference>
<evidence type="ECO:0000256" key="13">
    <source>
        <dbReference type="ARBA" id="ARBA00023180"/>
    </source>
</evidence>
<dbReference type="Pfam" id="PF07245">
    <property type="entry name" value="Phlebovirus_G2"/>
    <property type="match status" value="1"/>
</dbReference>
<feature type="domain" description="Phlebovirus glycoprotein G2 fusion" evidence="19">
    <location>
        <begin position="365"/>
        <end position="685"/>
    </location>
</feature>
<dbReference type="Gene3D" id="2.60.40.3770">
    <property type="match status" value="1"/>
</dbReference>
<feature type="domain" description="Phlebovirus glycoprotein G2 C-terminal" evidence="20">
    <location>
        <begin position="702"/>
        <end position="862"/>
    </location>
</feature>
<feature type="transmembrane region" description="Helical" evidence="17">
    <location>
        <begin position="832"/>
        <end position="853"/>
    </location>
</feature>
<feature type="transmembrane region" description="Helical" evidence="17">
    <location>
        <begin position="267"/>
        <end position="286"/>
    </location>
</feature>
<dbReference type="InterPro" id="IPR043603">
    <property type="entry name" value="Phlebo_G2_C"/>
</dbReference>
<comment type="subcellular location">
    <subcellularLocation>
        <location evidence="1">Host Golgi apparatus membrane</location>
        <topology evidence="1">Single-pass type I membrane protein</topology>
    </subcellularLocation>
    <subcellularLocation>
        <location evidence="2">Host endoplasmic reticulum membrane</location>
        <topology evidence="2">Single-pass type I membrane protein</topology>
    </subcellularLocation>
    <subcellularLocation>
        <location evidence="3">Virion membrane</location>
        <topology evidence="3">Single-pass type I membrane protein</topology>
    </subcellularLocation>
</comment>
<keyword evidence="5" id="KW-0945">Host-virus interaction</keyword>
<dbReference type="GO" id="GO:0044178">
    <property type="term" value="C:host cell Golgi membrane"/>
    <property type="evidence" value="ECO:0007669"/>
    <property type="project" value="UniProtKB-SubCell"/>
</dbReference>
<evidence type="ECO:0000256" key="4">
    <source>
        <dbReference type="ARBA" id="ARBA00015294"/>
    </source>
</evidence>
<evidence type="ECO:0000256" key="11">
    <source>
        <dbReference type="ARBA" id="ARBA00023136"/>
    </source>
</evidence>
<evidence type="ECO:0000256" key="17">
    <source>
        <dbReference type="SAM" id="Phobius"/>
    </source>
</evidence>
<accession>A0A2G9UII8</accession>
<evidence type="ECO:0000256" key="16">
    <source>
        <dbReference type="ARBA" id="ARBA00033745"/>
    </source>
</evidence>
<dbReference type="Pfam" id="PF19019">
    <property type="entry name" value="Phlebo_G2_C"/>
    <property type="match status" value="1"/>
</dbReference>
<name>A0A2G9UII8_TELCI</name>
<sequence length="864" mass="96654">MGVSYMQNFSACSHYNNSRTTESRKSNVPPQFQNFIPTDVCSFYKADNCSSRKKIGTFNQIELYDNSVLLVPRLQIIIKDYLNASDFVCINAEGKRVSTTPPYQGTSVFCENHSCSEHAEKFCIYDTPIALHDFSDATSTTFLIPIRAWGTTNREFYPHNPQNYAEAILLSPKCSKGGLDIATDRIIDAIEACIASYCIFTSHVSATSLMFPTELIVFRYTVQISGWQNGIRVHQSSITCPAHPICEVLNCILCLEKIYNSQCWTKLDILLATTSIIIIISMYWILSPMLFVIRRLVKLPLLVFKCLLAIVRKVKGNHRQKDLDSFSTPFRTYTRAKRRPRSLKNSTLLITILAFTMSGKHTHGCSDVVSITSTTESCSRINSTQTCTFNQGVVLTLQPLGQDLCLSLRNDDNEPVGLLSLRTESIFHVCQKKIEFFTRDHEFNSESSHRCYKAGSCKPNKCDNTKTSDTIAEFSWKASHHPGFTFCKASCQCLMCDGCFYCTPSCLFYRYYATPSSDTIYTVFTCPIWELTVNTEITFQLHNQEPETHHIVLRPGRTSRVKDVKLSLLATVSPQLPVLGSTFITDGKRTAMTMRVQANELTPQTPGQLQCASKMDAIQFKCRFSPRTCICSTGAFKATCTCPEGKMSNHLQHNALPFTTKNIIIEEHEDTIAARAQVGSAIHVQTNVENMKIVSVQNHGKCSIMTSTIEGCYSCLLGATVTIVCYSTSDQSTADIICDDQHQIATCTQRGKITALNFHFDSPKIDINCTISCPGGRSHFLINGTLDYVHDSALQREIAIDSDVSVNPEENVWDTATEWISSITDFFGLLKILLISFALILLLLVVLFIVTLLSRIASIVKKQS</sequence>
<evidence type="ECO:0000313" key="22">
    <source>
        <dbReference type="Proteomes" id="UP000230423"/>
    </source>
</evidence>
<evidence type="ECO:0000256" key="3">
    <source>
        <dbReference type="ARBA" id="ARBA00004563"/>
    </source>
</evidence>
<keyword evidence="12" id="KW-1015">Disulfide bond</keyword>
<organism evidence="21 22">
    <name type="scientific">Teladorsagia circumcincta</name>
    <name type="common">Brown stomach worm</name>
    <name type="synonym">Ostertagia circumcincta</name>
    <dbReference type="NCBI Taxonomy" id="45464"/>
    <lineage>
        <taxon>Eukaryota</taxon>
        <taxon>Metazoa</taxon>
        <taxon>Ecdysozoa</taxon>
        <taxon>Nematoda</taxon>
        <taxon>Chromadorea</taxon>
        <taxon>Rhabditida</taxon>
        <taxon>Rhabditina</taxon>
        <taxon>Rhabditomorpha</taxon>
        <taxon>Strongyloidea</taxon>
        <taxon>Trichostrongylidae</taxon>
        <taxon>Teladorsagia</taxon>
    </lineage>
</organism>
<evidence type="ECO:0000256" key="10">
    <source>
        <dbReference type="ARBA" id="ARBA00022989"/>
    </source>
</evidence>
<feature type="domain" description="Phlebovirus glycoprotein G1" evidence="18">
    <location>
        <begin position="105"/>
        <end position="301"/>
    </location>
</feature>
<evidence type="ECO:0000256" key="2">
    <source>
        <dbReference type="ARBA" id="ARBA00004482"/>
    </source>
</evidence>
<dbReference type="EMBL" id="KZ346410">
    <property type="protein sequence ID" value="PIO70068.1"/>
    <property type="molecule type" value="Genomic_DNA"/>
</dbReference>
<keyword evidence="22" id="KW-1185">Reference proteome</keyword>
<evidence type="ECO:0000256" key="5">
    <source>
        <dbReference type="ARBA" id="ARBA00022581"/>
    </source>
</evidence>
<keyword evidence="14" id="KW-1038">Host endoplasmic reticulum</keyword>
<comment type="similarity">
    <text evidence="16">Belongs to the phlebovirus envelope glycoprotein family.</text>
</comment>
<evidence type="ECO:0000256" key="6">
    <source>
        <dbReference type="ARBA" id="ARBA00022692"/>
    </source>
</evidence>
<keyword evidence="9" id="KW-1043">Host membrane</keyword>
<dbReference type="Gene3D" id="2.60.98.50">
    <property type="match status" value="1"/>
</dbReference>
<evidence type="ECO:0000313" key="21">
    <source>
        <dbReference type="EMBL" id="PIO70068.1"/>
    </source>
</evidence>
<evidence type="ECO:0000259" key="18">
    <source>
        <dbReference type="Pfam" id="PF07243"/>
    </source>
</evidence>
<evidence type="ECO:0000256" key="8">
    <source>
        <dbReference type="ARBA" id="ARBA00022812"/>
    </source>
</evidence>
<evidence type="ECO:0000256" key="7">
    <source>
        <dbReference type="ARBA" id="ARBA00022729"/>
    </source>
</evidence>